<evidence type="ECO:0000313" key="6">
    <source>
        <dbReference type="Proteomes" id="UP001149140"/>
    </source>
</evidence>
<dbReference type="SUPFAM" id="SSF53822">
    <property type="entry name" value="Periplasmic binding protein-like I"/>
    <property type="match status" value="1"/>
</dbReference>
<accession>A0A9X3MRU8</accession>
<reference evidence="5" key="1">
    <citation type="submission" date="2022-10" db="EMBL/GenBank/DDBJ databases">
        <title>The WGS of Solirubrobacter ginsenosidimutans DSM 21036.</title>
        <authorList>
            <person name="Jiang Z."/>
        </authorList>
    </citation>
    <scope>NUCLEOTIDE SEQUENCE</scope>
    <source>
        <strain evidence="5">DSM 21036</strain>
    </source>
</reference>
<gene>
    <name evidence="5" type="ORF">OM076_14555</name>
</gene>
<dbReference type="GO" id="GO:0003700">
    <property type="term" value="F:DNA-binding transcription factor activity"/>
    <property type="evidence" value="ECO:0007669"/>
    <property type="project" value="TreeGrafter"/>
</dbReference>
<dbReference type="Proteomes" id="UP001149140">
    <property type="component" value="Unassembled WGS sequence"/>
</dbReference>
<dbReference type="PROSITE" id="PS50932">
    <property type="entry name" value="HTH_LACI_2"/>
    <property type="match status" value="1"/>
</dbReference>
<dbReference type="PANTHER" id="PTHR30146:SF138">
    <property type="entry name" value="TRANSCRIPTIONAL REGULATORY PROTEIN"/>
    <property type="match status" value="1"/>
</dbReference>
<dbReference type="SUPFAM" id="SSF47413">
    <property type="entry name" value="lambda repressor-like DNA-binding domains"/>
    <property type="match status" value="1"/>
</dbReference>
<comment type="caution">
    <text evidence="5">The sequence shown here is derived from an EMBL/GenBank/DDBJ whole genome shotgun (WGS) entry which is preliminary data.</text>
</comment>
<dbReference type="AlphaFoldDB" id="A0A9X3MRU8"/>
<dbReference type="Gene3D" id="1.10.260.40">
    <property type="entry name" value="lambda repressor-like DNA-binding domains"/>
    <property type="match status" value="1"/>
</dbReference>
<dbReference type="CDD" id="cd01392">
    <property type="entry name" value="HTH_LacI"/>
    <property type="match status" value="1"/>
</dbReference>
<dbReference type="InterPro" id="IPR028082">
    <property type="entry name" value="Peripla_BP_I"/>
</dbReference>
<feature type="domain" description="HTH lacI-type" evidence="4">
    <location>
        <begin position="7"/>
        <end position="63"/>
    </location>
</feature>
<dbReference type="CDD" id="cd06267">
    <property type="entry name" value="PBP1_LacI_sugar_binding-like"/>
    <property type="match status" value="1"/>
</dbReference>
<dbReference type="GO" id="GO:0000976">
    <property type="term" value="F:transcription cis-regulatory region binding"/>
    <property type="evidence" value="ECO:0007669"/>
    <property type="project" value="TreeGrafter"/>
</dbReference>
<sequence>MSAPPRVTSVDVARRAGVSQSTVSLVLSGKAAGRISARTEEAVKAAAKELGYRPNVAARALRTGVARSVALVVPDITNPFFGRVLRGAQRAAQRAGYTVVLVDIGNDRAWEAASLQALLAGPADGLLLFEAELPPGATEHAIQIEMRPGKLPVVRLDVEAGVDCALDHLLELGHVRIGHVASNFEAPTFDLRRERMRDRLGGVPPTALAPFTFEGAARAAANLLDEGDVTAVFCDDDILAGGVYLAARERKIRIPEDLSVVGFDDLDFARVLAPPLTTVGVDAEGLGAAAFEALAKDLAGEDVAAEQVIPVTLCVRESTAPPVS</sequence>
<keyword evidence="3" id="KW-0804">Transcription</keyword>
<dbReference type="SMART" id="SM00354">
    <property type="entry name" value="HTH_LACI"/>
    <property type="match status" value="1"/>
</dbReference>
<evidence type="ECO:0000256" key="2">
    <source>
        <dbReference type="ARBA" id="ARBA00023125"/>
    </source>
</evidence>
<organism evidence="5 6">
    <name type="scientific">Solirubrobacter ginsenosidimutans</name>
    <dbReference type="NCBI Taxonomy" id="490573"/>
    <lineage>
        <taxon>Bacteria</taxon>
        <taxon>Bacillati</taxon>
        <taxon>Actinomycetota</taxon>
        <taxon>Thermoleophilia</taxon>
        <taxon>Solirubrobacterales</taxon>
        <taxon>Solirubrobacteraceae</taxon>
        <taxon>Solirubrobacter</taxon>
    </lineage>
</organism>
<name>A0A9X3MRU8_9ACTN</name>
<protein>
    <submittedName>
        <fullName evidence="5">LacI family transcriptional regulator</fullName>
    </submittedName>
</protein>
<dbReference type="Pfam" id="PF13377">
    <property type="entry name" value="Peripla_BP_3"/>
    <property type="match status" value="1"/>
</dbReference>
<keyword evidence="1" id="KW-0805">Transcription regulation</keyword>
<evidence type="ECO:0000313" key="5">
    <source>
        <dbReference type="EMBL" id="MDA0161494.1"/>
    </source>
</evidence>
<dbReference type="InterPro" id="IPR010982">
    <property type="entry name" value="Lambda_DNA-bd_dom_sf"/>
</dbReference>
<dbReference type="Pfam" id="PF00356">
    <property type="entry name" value="LacI"/>
    <property type="match status" value="1"/>
</dbReference>
<dbReference type="PANTHER" id="PTHR30146">
    <property type="entry name" value="LACI-RELATED TRANSCRIPTIONAL REPRESSOR"/>
    <property type="match status" value="1"/>
</dbReference>
<keyword evidence="2" id="KW-0238">DNA-binding</keyword>
<evidence type="ECO:0000259" key="4">
    <source>
        <dbReference type="PROSITE" id="PS50932"/>
    </source>
</evidence>
<dbReference type="Gene3D" id="3.40.50.2300">
    <property type="match status" value="2"/>
</dbReference>
<dbReference type="InterPro" id="IPR000843">
    <property type="entry name" value="HTH_LacI"/>
</dbReference>
<evidence type="ECO:0000256" key="3">
    <source>
        <dbReference type="ARBA" id="ARBA00023163"/>
    </source>
</evidence>
<dbReference type="InterPro" id="IPR046335">
    <property type="entry name" value="LacI/GalR-like_sensor"/>
</dbReference>
<dbReference type="EMBL" id="JAPDOD010000012">
    <property type="protein sequence ID" value="MDA0161494.1"/>
    <property type="molecule type" value="Genomic_DNA"/>
</dbReference>
<proteinExistence type="predicted"/>
<dbReference type="RefSeq" id="WP_270040758.1">
    <property type="nucleotide sequence ID" value="NZ_JAPDOD010000012.1"/>
</dbReference>
<evidence type="ECO:0000256" key="1">
    <source>
        <dbReference type="ARBA" id="ARBA00023015"/>
    </source>
</evidence>
<keyword evidence="6" id="KW-1185">Reference proteome</keyword>